<dbReference type="KEGG" id="psup:E5P55_01065"/>
<dbReference type="GO" id="GO:0005840">
    <property type="term" value="C:ribosome"/>
    <property type="evidence" value="ECO:0007669"/>
    <property type="project" value="UniProtKB-KW"/>
</dbReference>
<dbReference type="Gene3D" id="6.10.160.10">
    <property type="match status" value="1"/>
</dbReference>
<dbReference type="GO" id="GO:0019843">
    <property type="term" value="F:rRNA binding"/>
    <property type="evidence" value="ECO:0007669"/>
    <property type="project" value="InterPro"/>
</dbReference>
<reference evidence="6 7" key="1">
    <citation type="journal article" date="2020" name="Sci. Rep.">
        <title>Morphology, ultrastructure, genomics, and phylogeny of Euplotes vanleeuwenhoeki sp. nov. and its ultra-reduced endosymbiont Candidatus Pinguicoccus supinus sp. nov.</title>
        <authorList>
            <person name="Serra V."/>
            <person name="Gammuto L."/>
            <person name="Nitla V."/>
            <person name="Castelli M."/>
            <person name="Lanzoni O."/>
            <person name="Sassera D."/>
            <person name="Bandi C."/>
            <person name="Sandeep B.V."/>
            <person name="Verni F."/>
            <person name="Modeo L."/>
            <person name="Petroni G."/>
        </authorList>
    </citation>
    <scope>NUCLEOTIDE SEQUENCE [LARGE SCALE GENOMIC DNA]</scope>
    <source>
        <strain evidence="6 7">KKR18_Esm</strain>
    </source>
</reference>
<comment type="similarity">
    <text evidence="1">Belongs to the bacterial ribosomal protein bL20 family.</text>
</comment>
<name>A0A7T0FYD0_9BACT</name>
<protein>
    <recommendedName>
        <fullName evidence="4">Large ribosomal subunit protein bL20</fullName>
    </recommendedName>
    <alternativeName>
        <fullName evidence="5">50S ribosomal protein L20</fullName>
    </alternativeName>
</protein>
<keyword evidence="7" id="KW-1185">Reference proteome</keyword>
<evidence type="ECO:0000256" key="5">
    <source>
        <dbReference type="ARBA" id="ARBA00035482"/>
    </source>
</evidence>
<dbReference type="Proteomes" id="UP000594451">
    <property type="component" value="Chromosome"/>
</dbReference>
<dbReference type="Pfam" id="PF00453">
    <property type="entry name" value="Ribosomal_L20"/>
    <property type="match status" value="1"/>
</dbReference>
<dbReference type="GO" id="GO:0006412">
    <property type="term" value="P:translation"/>
    <property type="evidence" value="ECO:0007669"/>
    <property type="project" value="InterPro"/>
</dbReference>
<accession>A0A7T0FYD0</accession>
<keyword evidence="3" id="KW-0687">Ribonucleoprotein</keyword>
<evidence type="ECO:0000256" key="3">
    <source>
        <dbReference type="ARBA" id="ARBA00023274"/>
    </source>
</evidence>
<dbReference type="SUPFAM" id="SSF74731">
    <property type="entry name" value="Ribosomal protein L20"/>
    <property type="match status" value="1"/>
</dbReference>
<dbReference type="GO" id="GO:1990904">
    <property type="term" value="C:ribonucleoprotein complex"/>
    <property type="evidence" value="ECO:0007669"/>
    <property type="project" value="UniProtKB-KW"/>
</dbReference>
<evidence type="ECO:0000256" key="4">
    <source>
        <dbReference type="ARBA" id="ARBA00035172"/>
    </source>
</evidence>
<dbReference type="AlphaFoldDB" id="A0A7T0FYD0"/>
<gene>
    <name evidence="6" type="ORF">E5P55_01065</name>
</gene>
<dbReference type="EMBL" id="CP039370">
    <property type="protein sequence ID" value="QPJ58538.1"/>
    <property type="molecule type" value="Genomic_DNA"/>
</dbReference>
<dbReference type="PRINTS" id="PR00062">
    <property type="entry name" value="RIBOSOMALL20"/>
</dbReference>
<keyword evidence="2 6" id="KW-0689">Ribosomal protein</keyword>
<dbReference type="InterPro" id="IPR035566">
    <property type="entry name" value="Ribosomal_protein_bL20_C"/>
</dbReference>
<evidence type="ECO:0000313" key="7">
    <source>
        <dbReference type="Proteomes" id="UP000594451"/>
    </source>
</evidence>
<evidence type="ECO:0000256" key="1">
    <source>
        <dbReference type="ARBA" id="ARBA00007698"/>
    </source>
</evidence>
<evidence type="ECO:0000256" key="2">
    <source>
        <dbReference type="ARBA" id="ARBA00022980"/>
    </source>
</evidence>
<sequence length="60" mass="7473">MTRISTSVNTRRRRKRILQISRGFFGNKSRLFRYAKDSIIRAKKYSYRDRKKRRSVYRRS</sequence>
<dbReference type="InterPro" id="IPR005813">
    <property type="entry name" value="Ribosomal_bL20"/>
</dbReference>
<dbReference type="GO" id="GO:0003735">
    <property type="term" value="F:structural constituent of ribosome"/>
    <property type="evidence" value="ECO:0007669"/>
    <property type="project" value="InterPro"/>
</dbReference>
<organism evidence="6 7">
    <name type="scientific">Candidatus Pinguicoccus supinus</name>
    <dbReference type="NCBI Taxonomy" id="2529394"/>
    <lineage>
        <taxon>Bacteria</taxon>
        <taxon>Pseudomonadati</taxon>
        <taxon>Verrucomicrobiota</taxon>
        <taxon>Candidatus Pinguicoccus</taxon>
    </lineage>
</organism>
<evidence type="ECO:0000313" key="6">
    <source>
        <dbReference type="EMBL" id="QPJ58538.1"/>
    </source>
</evidence>
<proteinExistence type="inferred from homology"/>